<dbReference type="EMBL" id="CAFBRC010000062">
    <property type="protein sequence ID" value="CAB5076396.1"/>
    <property type="molecule type" value="Genomic_DNA"/>
</dbReference>
<evidence type="ECO:0000313" key="3">
    <source>
        <dbReference type="EMBL" id="CAB5076396.1"/>
    </source>
</evidence>
<protein>
    <submittedName>
        <fullName evidence="1">Unannotated protein</fullName>
    </submittedName>
</protein>
<reference evidence="1" key="1">
    <citation type="submission" date="2020-05" db="EMBL/GenBank/DDBJ databases">
        <authorList>
            <person name="Chiriac C."/>
            <person name="Salcher M."/>
            <person name="Ghai R."/>
            <person name="Kavagutti S V."/>
        </authorList>
    </citation>
    <scope>NUCLEOTIDE SEQUENCE</scope>
</reference>
<dbReference type="EMBL" id="CAEZXB010000011">
    <property type="protein sequence ID" value="CAB4675725.1"/>
    <property type="molecule type" value="Genomic_DNA"/>
</dbReference>
<gene>
    <name evidence="1" type="ORF">UFOPK2342_00759</name>
    <name evidence="2" type="ORF">UFOPK2423_00728</name>
    <name evidence="3" type="ORF">UFOPK4367_00979</name>
</gene>
<sequence>MFAVARFTTTSISPWSESELCEHARRALELLAGRPGYLGGRFGVATDQDFDRASGSTPNSVYALVTEWENVGSYRRALSGFEIKMEVVPLLSRALDEPGGFEEIALTADSD</sequence>
<dbReference type="EMBL" id="CAEZXN010000013">
    <property type="protein sequence ID" value="CAB4693483.1"/>
    <property type="molecule type" value="Genomic_DNA"/>
</dbReference>
<accession>A0A6J6MT54</accession>
<evidence type="ECO:0000313" key="1">
    <source>
        <dbReference type="EMBL" id="CAB4675725.1"/>
    </source>
</evidence>
<dbReference type="AlphaFoldDB" id="A0A6J6MT54"/>
<evidence type="ECO:0000313" key="2">
    <source>
        <dbReference type="EMBL" id="CAB4693483.1"/>
    </source>
</evidence>
<organism evidence="1">
    <name type="scientific">freshwater metagenome</name>
    <dbReference type="NCBI Taxonomy" id="449393"/>
    <lineage>
        <taxon>unclassified sequences</taxon>
        <taxon>metagenomes</taxon>
        <taxon>ecological metagenomes</taxon>
    </lineage>
</organism>
<name>A0A6J6MT54_9ZZZZ</name>
<proteinExistence type="predicted"/>